<evidence type="ECO:0000256" key="3">
    <source>
        <dbReference type="ARBA" id="ARBA00022729"/>
    </source>
</evidence>
<evidence type="ECO:0000256" key="1">
    <source>
        <dbReference type="ARBA" id="ARBA00004477"/>
    </source>
</evidence>
<sequence length="288" mass="30771">MQLLTVLQAGLLASVIPSAWAAAGWGFGDATVAIQQKGGGIGSGIKEKLSEQKPLAKPLSLGGADTLKIILTAQEGRSAKKPHQAFLLLKDQDTGLDVSYPLSVKDNGKAKVDLTQKDIPVQFLQSSKPIDANLVIASFGEAKPYDSSVFKLSIERNVNEPIPSSEAVRYGKRKEIHHTFKPDPTSPPAVVSLVFVVAVLAAIPVLASTWLYLGVNVNHLSTAMKAAPVPHMLFVGSVFALEGIFFLYYTSWNLFQTLPAALAVGVVAFISGSRALSEVQQRRLAGLR</sequence>
<evidence type="ECO:0000313" key="11">
    <source>
        <dbReference type="Proteomes" id="UP000224634"/>
    </source>
</evidence>
<organism evidence="10 11">
    <name type="scientific">Polytolypa hystricis (strain UAMH7299)</name>
    <dbReference type="NCBI Taxonomy" id="1447883"/>
    <lineage>
        <taxon>Eukaryota</taxon>
        <taxon>Fungi</taxon>
        <taxon>Dikarya</taxon>
        <taxon>Ascomycota</taxon>
        <taxon>Pezizomycotina</taxon>
        <taxon>Eurotiomycetes</taxon>
        <taxon>Eurotiomycetidae</taxon>
        <taxon>Onygenales</taxon>
        <taxon>Onygenales incertae sedis</taxon>
        <taxon>Polytolypa</taxon>
    </lineage>
</organism>
<feature type="domain" description="Ribophorin II C-terminal" evidence="9">
    <location>
        <begin position="180"/>
        <end position="283"/>
    </location>
</feature>
<evidence type="ECO:0000256" key="4">
    <source>
        <dbReference type="ARBA" id="ARBA00022824"/>
    </source>
</evidence>
<dbReference type="PANTHER" id="PTHR12640">
    <property type="entry name" value="RIBOPHORIN II"/>
    <property type="match status" value="1"/>
</dbReference>
<dbReference type="Pfam" id="PF25147">
    <property type="entry name" value="Ribophorin_II_C"/>
    <property type="match status" value="1"/>
</dbReference>
<keyword evidence="6 7" id="KW-0472">Membrane</keyword>
<dbReference type="UniPathway" id="UPA00378"/>
<evidence type="ECO:0000256" key="7">
    <source>
        <dbReference type="SAM" id="Phobius"/>
    </source>
</evidence>
<keyword evidence="3 8" id="KW-0732">Signal</keyword>
<keyword evidence="2 7" id="KW-0812">Transmembrane</keyword>
<feature type="signal peptide" evidence="8">
    <location>
        <begin position="1"/>
        <end position="21"/>
    </location>
</feature>
<accession>A0A2B7XJ12</accession>
<evidence type="ECO:0000256" key="8">
    <source>
        <dbReference type="SAM" id="SignalP"/>
    </source>
</evidence>
<evidence type="ECO:0000313" key="10">
    <source>
        <dbReference type="EMBL" id="PGH08753.1"/>
    </source>
</evidence>
<dbReference type="InterPro" id="IPR056790">
    <property type="entry name" value="Ribophorin_II_C"/>
</dbReference>
<keyword evidence="4" id="KW-0256">Endoplasmic reticulum</keyword>
<reference evidence="10 11" key="1">
    <citation type="submission" date="2017-10" db="EMBL/GenBank/DDBJ databases">
        <title>Comparative genomics in systemic dimorphic fungi from Ajellomycetaceae.</title>
        <authorList>
            <person name="Munoz J.F."/>
            <person name="Mcewen J.G."/>
            <person name="Clay O.K."/>
            <person name="Cuomo C.A."/>
        </authorList>
    </citation>
    <scope>NUCLEOTIDE SEQUENCE [LARGE SCALE GENOMIC DNA]</scope>
    <source>
        <strain evidence="10 11">UAMH7299</strain>
    </source>
</reference>
<dbReference type="GO" id="GO:0006487">
    <property type="term" value="P:protein N-linked glycosylation"/>
    <property type="evidence" value="ECO:0007669"/>
    <property type="project" value="TreeGrafter"/>
</dbReference>
<keyword evidence="11" id="KW-1185">Reference proteome</keyword>
<proteinExistence type="predicted"/>
<comment type="caution">
    <text evidence="10">The sequence shown here is derived from an EMBL/GenBank/DDBJ whole genome shotgun (WGS) entry which is preliminary data.</text>
</comment>
<protein>
    <recommendedName>
        <fullName evidence="9">Ribophorin II C-terminal domain-containing protein</fullName>
    </recommendedName>
</protein>
<dbReference type="InterPro" id="IPR008814">
    <property type="entry name" value="Swp1"/>
</dbReference>
<keyword evidence="5 7" id="KW-1133">Transmembrane helix</keyword>
<feature type="transmembrane region" description="Helical" evidence="7">
    <location>
        <begin position="233"/>
        <end position="252"/>
    </location>
</feature>
<dbReference type="STRING" id="1447883.A0A2B7XJ12"/>
<gene>
    <name evidence="10" type="ORF">AJ80_07791</name>
</gene>
<feature type="chain" id="PRO_5044283037" description="Ribophorin II C-terminal domain-containing protein" evidence="8">
    <location>
        <begin position="22"/>
        <end position="288"/>
    </location>
</feature>
<evidence type="ECO:0000256" key="5">
    <source>
        <dbReference type="ARBA" id="ARBA00022989"/>
    </source>
</evidence>
<name>A0A2B7XJ12_POLH7</name>
<evidence type="ECO:0000256" key="6">
    <source>
        <dbReference type="ARBA" id="ARBA00023136"/>
    </source>
</evidence>
<feature type="transmembrane region" description="Helical" evidence="7">
    <location>
        <begin position="189"/>
        <end position="213"/>
    </location>
</feature>
<evidence type="ECO:0000259" key="9">
    <source>
        <dbReference type="Pfam" id="PF25147"/>
    </source>
</evidence>
<dbReference type="EMBL" id="PDNA01000157">
    <property type="protein sequence ID" value="PGH08753.1"/>
    <property type="molecule type" value="Genomic_DNA"/>
</dbReference>
<dbReference type="AlphaFoldDB" id="A0A2B7XJ12"/>
<dbReference type="Proteomes" id="UP000224634">
    <property type="component" value="Unassembled WGS sequence"/>
</dbReference>
<evidence type="ECO:0000256" key="2">
    <source>
        <dbReference type="ARBA" id="ARBA00022692"/>
    </source>
</evidence>
<dbReference type="GO" id="GO:0008250">
    <property type="term" value="C:oligosaccharyltransferase complex"/>
    <property type="evidence" value="ECO:0007669"/>
    <property type="project" value="InterPro"/>
</dbReference>
<dbReference type="OrthoDB" id="432292at2759"/>
<feature type="transmembrane region" description="Helical" evidence="7">
    <location>
        <begin position="258"/>
        <end position="276"/>
    </location>
</feature>
<comment type="subcellular location">
    <subcellularLocation>
        <location evidence="1">Endoplasmic reticulum membrane</location>
        <topology evidence="1">Multi-pass membrane protein</topology>
    </subcellularLocation>
</comment>
<dbReference type="PANTHER" id="PTHR12640:SF0">
    <property type="entry name" value="DOLICHYL-DIPHOSPHOOLIGOSACCHARIDE--PROTEIN GLYCOSYLTRANSFERASE SUBUNIT 2"/>
    <property type="match status" value="1"/>
</dbReference>